<dbReference type="Pfam" id="PF03864">
    <property type="entry name" value="Phage_cap_E"/>
    <property type="match status" value="1"/>
</dbReference>
<dbReference type="AlphaFoldDB" id="A0A845T0S0"/>
<reference evidence="1 2" key="1">
    <citation type="submission" date="2019-06" db="EMBL/GenBank/DDBJ databases">
        <title>Draft genome sequences of 15 bacterial species constituting the stable defined intestinal microbiota of the GM15 gnotobiotic mouse model.</title>
        <authorList>
            <person name="Elie C."/>
            <person name="Mathieu A."/>
            <person name="Saliou A."/>
            <person name="Darnaud M."/>
            <person name="Leulier F."/>
            <person name="Tamellini A."/>
        </authorList>
    </citation>
    <scope>NUCLEOTIDE SEQUENCE [LARGE SCALE GENOMIC DNA]</scope>
    <source>
        <strain evidence="1 2">JM4-15</strain>
    </source>
</reference>
<evidence type="ECO:0000313" key="1">
    <source>
        <dbReference type="EMBL" id="NDO40353.1"/>
    </source>
</evidence>
<name>A0A845T0S0_9FIRM</name>
<dbReference type="EMBL" id="VIQT01000020">
    <property type="protein sequence ID" value="NDO40353.1"/>
    <property type="molecule type" value="Genomic_DNA"/>
</dbReference>
<accession>A0A845T0S0</accession>
<sequence>MAAELNFFDIYVLIAITEEIVPKQTFFKDRYFPTGEGDVFAADKVLTEYRKGDRKMAAFVSPRAGDIPMDRRGYSIHEYQPAFIAPSRLLTVDELHKRGFGEALYPGMDKAARAARLILEDQTDMDLRITRREEWMAAQTMINNACTMQEYIDDKTKGDTLYVKFFDNASEHLYVPAAKWTTWAIMRADVIAMCRQLSKRGLPAADLVMGSDVAEAVLEFEELQRLLDKNSGIITGKIEEELSPYDGVVYMGTVNFGGFRLNLISVDETYVDEKDQEQKYFPTASAMVTAPNCGRTLYGQITQIDYGSTNFTDHAGIRVPKFTLDQDKDIRKLRLGTRPLCAPRNYCPYIYAAAVVG</sequence>
<organism evidence="1 2">
    <name type="scientific">Anaerotruncus colihominis</name>
    <dbReference type="NCBI Taxonomy" id="169435"/>
    <lineage>
        <taxon>Bacteria</taxon>
        <taxon>Bacillati</taxon>
        <taxon>Bacillota</taxon>
        <taxon>Clostridia</taxon>
        <taxon>Eubacteriales</taxon>
        <taxon>Oscillospiraceae</taxon>
        <taxon>Anaerotruncus</taxon>
    </lineage>
</organism>
<protein>
    <submittedName>
        <fullName evidence="1">Major capsid protein</fullName>
    </submittedName>
</protein>
<dbReference type="Gene3D" id="3.15.30.10">
    <property type="entry name" value="putative capsid protein of prophage domain like"/>
    <property type="match status" value="1"/>
</dbReference>
<dbReference type="Proteomes" id="UP000462501">
    <property type="component" value="Unassembled WGS sequence"/>
</dbReference>
<gene>
    <name evidence="1" type="ORF">FMM72_14150</name>
</gene>
<evidence type="ECO:0000313" key="2">
    <source>
        <dbReference type="Proteomes" id="UP000462501"/>
    </source>
</evidence>
<dbReference type="RefSeq" id="WP_162221789.1">
    <property type="nucleotide sequence ID" value="NZ_JANJZM010000017.1"/>
</dbReference>
<dbReference type="Gene3D" id="3.30.1930.10">
    <property type="entry name" value="capsid protein of prophage domain"/>
    <property type="match status" value="1"/>
</dbReference>
<proteinExistence type="predicted"/>
<comment type="caution">
    <text evidence="1">The sequence shown here is derived from an EMBL/GenBank/DDBJ whole genome shotgun (WGS) entry which is preliminary data.</text>
</comment>
<dbReference type="InterPro" id="IPR005564">
    <property type="entry name" value="Major_capsid_GpE"/>
</dbReference>